<protein>
    <submittedName>
        <fullName evidence="1">Uncharacterized protein</fullName>
    </submittedName>
</protein>
<reference evidence="1 2" key="1">
    <citation type="journal article" date="2019" name="New Phytol.">
        <title>Comparative genomics reveals unique wood-decay strategies and fruiting body development in the Schizophyllaceae.</title>
        <authorList>
            <person name="Almasi E."/>
            <person name="Sahu N."/>
            <person name="Krizsan K."/>
            <person name="Balint B."/>
            <person name="Kovacs G.M."/>
            <person name="Kiss B."/>
            <person name="Cseklye J."/>
            <person name="Drula E."/>
            <person name="Henrissat B."/>
            <person name="Nagy I."/>
            <person name="Chovatia M."/>
            <person name="Adam C."/>
            <person name="LaButti K."/>
            <person name="Lipzen A."/>
            <person name="Riley R."/>
            <person name="Grigoriev I.V."/>
            <person name="Nagy L.G."/>
        </authorList>
    </citation>
    <scope>NUCLEOTIDE SEQUENCE [LARGE SCALE GENOMIC DNA]</scope>
    <source>
        <strain evidence="1 2">NL-1724</strain>
    </source>
</reference>
<keyword evidence="2" id="KW-1185">Reference proteome</keyword>
<comment type="caution">
    <text evidence="1">The sequence shown here is derived from an EMBL/GenBank/DDBJ whole genome shotgun (WGS) entry which is preliminary data.</text>
</comment>
<gene>
    <name evidence="1" type="ORF">BD626DRAFT_112686</name>
</gene>
<evidence type="ECO:0000313" key="1">
    <source>
        <dbReference type="EMBL" id="TRM68198.1"/>
    </source>
</evidence>
<dbReference type="AlphaFoldDB" id="A0A550CTS5"/>
<organism evidence="1 2">
    <name type="scientific">Schizophyllum amplum</name>
    <dbReference type="NCBI Taxonomy" id="97359"/>
    <lineage>
        <taxon>Eukaryota</taxon>
        <taxon>Fungi</taxon>
        <taxon>Dikarya</taxon>
        <taxon>Basidiomycota</taxon>
        <taxon>Agaricomycotina</taxon>
        <taxon>Agaricomycetes</taxon>
        <taxon>Agaricomycetidae</taxon>
        <taxon>Agaricales</taxon>
        <taxon>Schizophyllaceae</taxon>
        <taxon>Schizophyllum</taxon>
    </lineage>
</organism>
<proteinExistence type="predicted"/>
<evidence type="ECO:0000313" key="2">
    <source>
        <dbReference type="Proteomes" id="UP000320762"/>
    </source>
</evidence>
<name>A0A550CTS5_9AGAR</name>
<dbReference type="Proteomes" id="UP000320762">
    <property type="component" value="Unassembled WGS sequence"/>
</dbReference>
<accession>A0A550CTS5</accession>
<dbReference type="EMBL" id="VDMD01000002">
    <property type="protein sequence ID" value="TRM68198.1"/>
    <property type="molecule type" value="Genomic_DNA"/>
</dbReference>
<sequence length="130" mass="14414">MAKALCLSHSGRVSGRRLFQGRSMGVCCGCTQVHVLTTPSLPMRMKMKMRLVEASHDIGTRLEGCLPGRRSRCQEEARKLVVKASLLLFRLVTGHSPSFSLDDVAAARLRRFFNAPCLSRRYTAAPLRAP</sequence>